<sequence length="269" mass="29118">MFDFLRSIGLKPIEWEEALQWTEHASPYIGEVLDVAFNKAQAVVVLMTPDEVAYLQPAYGHGPTDTETQPAPQARPNVLFEAGMAIGRNAQRTVLVELGSVRPFSDVAGRHAIRMSNDASKRKDLAQRLKTAGCAVNLEGADWLRVGDFTPPPPAGGGLPLGRRVPSSTATPGIRLDARYHRRSGDSDRIEIINRGTEPVFDVSVEVPDMPGLMVHGDGPVTRLPAGKSFHMYVARTFGGSESQFDVVITGRTADGQAVREEAFVDTVG</sequence>
<dbReference type="Pfam" id="PF10137">
    <property type="entry name" value="CAP12-PCTIR_TIR"/>
    <property type="match status" value="1"/>
</dbReference>
<dbReference type="GO" id="GO:0050135">
    <property type="term" value="F:NADP+ nucleosidase activity"/>
    <property type="evidence" value="ECO:0007669"/>
    <property type="project" value="InterPro"/>
</dbReference>
<dbReference type="InterPro" id="IPR019302">
    <property type="entry name" value="CAP12/PCTIR_TIR_dom"/>
</dbReference>
<protein>
    <submittedName>
        <fullName evidence="2">Nucleotide-binding protein</fullName>
    </submittedName>
</protein>
<accession>A0A2S3ZZL6</accession>
<proteinExistence type="predicted"/>
<evidence type="ECO:0000313" key="3">
    <source>
        <dbReference type="Proteomes" id="UP000237061"/>
    </source>
</evidence>
<dbReference type="EMBL" id="PPXC01000003">
    <property type="protein sequence ID" value="POH74726.1"/>
    <property type="molecule type" value="Genomic_DNA"/>
</dbReference>
<gene>
    <name evidence="2" type="ORF">CVS27_05555</name>
</gene>
<dbReference type="Proteomes" id="UP000237061">
    <property type="component" value="Unassembled WGS sequence"/>
</dbReference>
<organism evidence="2 3">
    <name type="scientific">Arthrobacter glacialis</name>
    <dbReference type="NCBI Taxonomy" id="1664"/>
    <lineage>
        <taxon>Bacteria</taxon>
        <taxon>Bacillati</taxon>
        <taxon>Actinomycetota</taxon>
        <taxon>Actinomycetes</taxon>
        <taxon>Micrococcales</taxon>
        <taxon>Micrococcaceae</taxon>
        <taxon>Arthrobacter</taxon>
    </lineage>
</organism>
<comment type="caution">
    <text evidence="2">The sequence shown here is derived from an EMBL/GenBank/DDBJ whole genome shotgun (WGS) entry which is preliminary data.</text>
</comment>
<evidence type="ECO:0000313" key="2">
    <source>
        <dbReference type="EMBL" id="POH74726.1"/>
    </source>
</evidence>
<name>A0A2S3ZZL6_ARTGL</name>
<reference evidence="2 3" key="1">
    <citation type="submission" date="2018-01" db="EMBL/GenBank/DDBJ databases">
        <title>Arthrobacter sp. nov., from glaciers in China.</title>
        <authorList>
            <person name="Liu Q."/>
            <person name="Xin Y.-H."/>
        </authorList>
    </citation>
    <scope>NUCLEOTIDE SEQUENCE [LARGE SCALE GENOMIC DNA]</scope>
    <source>
        <strain evidence="2 3">HLT2-12-2</strain>
    </source>
</reference>
<dbReference type="AlphaFoldDB" id="A0A2S3ZZL6"/>
<keyword evidence="3" id="KW-1185">Reference proteome</keyword>
<evidence type="ECO:0000259" key="1">
    <source>
        <dbReference type="Pfam" id="PF10137"/>
    </source>
</evidence>
<feature type="domain" description="CD-NTase-associated protein 12/Pycsar effector protein TIR" evidence="1">
    <location>
        <begin position="2"/>
        <end position="116"/>
    </location>
</feature>